<dbReference type="Gene3D" id="1.20.58.80">
    <property type="entry name" value="Phosphotransferase system, lactose/cellobiose-type IIA subunit"/>
    <property type="match status" value="1"/>
</dbReference>
<dbReference type="AlphaFoldDB" id="A0A182JPC4"/>
<dbReference type="Pfam" id="PF21603">
    <property type="entry name" value="Bdbt-like_TPR"/>
    <property type="match status" value="1"/>
</dbReference>
<dbReference type="Pfam" id="PF18023">
    <property type="entry name" value="FKBP_N_2"/>
    <property type="match status" value="1"/>
</dbReference>
<reference evidence="4" key="1">
    <citation type="submission" date="2013-03" db="EMBL/GenBank/DDBJ databases">
        <title>The Genome Sequence of Anopheles christyi ACHKN1017.</title>
        <authorList>
            <consortium name="The Broad Institute Genomics Platform"/>
            <person name="Neafsey D.E."/>
            <person name="Besansky N."/>
            <person name="Walker B."/>
            <person name="Young S.K."/>
            <person name="Zeng Q."/>
            <person name="Gargeya S."/>
            <person name="Fitzgerald M."/>
            <person name="Haas B."/>
            <person name="Abouelleil A."/>
            <person name="Allen A.W."/>
            <person name="Alvarado L."/>
            <person name="Arachchi H.M."/>
            <person name="Berlin A.M."/>
            <person name="Chapman S.B."/>
            <person name="Gainer-Dewar J."/>
            <person name="Goldberg J."/>
            <person name="Griggs A."/>
            <person name="Gujja S."/>
            <person name="Hansen M."/>
            <person name="Howarth C."/>
            <person name="Imamovic A."/>
            <person name="Ireland A."/>
            <person name="Larimer J."/>
            <person name="McCowan C."/>
            <person name="Murphy C."/>
            <person name="Pearson M."/>
            <person name="Poon T.W."/>
            <person name="Priest M."/>
            <person name="Roberts A."/>
            <person name="Saif S."/>
            <person name="Shea T."/>
            <person name="Sisk P."/>
            <person name="Sykes S."/>
            <person name="Wortman J."/>
            <person name="Nusbaum C."/>
            <person name="Birren B."/>
        </authorList>
    </citation>
    <scope>NUCLEOTIDE SEQUENCE [LARGE SCALE GENOMIC DNA]</scope>
    <source>
        <strain evidence="4">ACHKN1017</strain>
    </source>
</reference>
<organism evidence="3 4">
    <name type="scientific">Anopheles christyi</name>
    <dbReference type="NCBI Taxonomy" id="43041"/>
    <lineage>
        <taxon>Eukaryota</taxon>
        <taxon>Metazoa</taxon>
        <taxon>Ecdysozoa</taxon>
        <taxon>Arthropoda</taxon>
        <taxon>Hexapoda</taxon>
        <taxon>Insecta</taxon>
        <taxon>Pterygota</taxon>
        <taxon>Neoptera</taxon>
        <taxon>Endopterygota</taxon>
        <taxon>Diptera</taxon>
        <taxon>Nematocera</taxon>
        <taxon>Culicoidea</taxon>
        <taxon>Culicidae</taxon>
        <taxon>Anophelinae</taxon>
        <taxon>Anopheles</taxon>
    </lineage>
</organism>
<dbReference type="Proteomes" id="UP000075881">
    <property type="component" value="Unassembled WGS sequence"/>
</dbReference>
<keyword evidence="4" id="KW-1185">Reference proteome</keyword>
<dbReference type="InterPro" id="IPR048919">
    <property type="entry name" value="Bdbt-like_TPR"/>
</dbReference>
<dbReference type="VEuPathDB" id="VectorBase:ACHR000358"/>
<protein>
    <submittedName>
        <fullName evidence="3">FKBP_N_2 domain-containing protein</fullName>
    </submittedName>
</protein>
<feature type="domain" description="Bride of doubletime-like TPR" evidence="2">
    <location>
        <begin position="111"/>
        <end position="194"/>
    </location>
</feature>
<name>A0A182JPC4_9DIPT</name>
<evidence type="ECO:0000259" key="1">
    <source>
        <dbReference type="Pfam" id="PF18023"/>
    </source>
</evidence>
<dbReference type="PANTHER" id="PTHR46512">
    <property type="entry name" value="PEPTIDYLPROLYL ISOMERASE"/>
    <property type="match status" value="1"/>
</dbReference>
<dbReference type="InterPro" id="IPR040478">
    <property type="entry name" value="FKBP_N_2"/>
</dbReference>
<evidence type="ECO:0000313" key="4">
    <source>
        <dbReference type="Proteomes" id="UP000075881"/>
    </source>
</evidence>
<dbReference type="InterPro" id="IPR011990">
    <property type="entry name" value="TPR-like_helical_dom_sf"/>
</dbReference>
<sequence length="269" mass="30885">MKGLRKERLSFQFTSMEKPSELSRCLVTICDVSNVEALETSYLTGGSIEERCITMGTALTPVDCYVELLLQQMLTNEESKCTISNAKGNDVTFTMKLLRIDRQKYYYELTVAETLELAKQYKENGVKMFPKYPLFAHAYFNQAAKCLLSWSPIDHLDPSIEGAGTIEEMQSLLETLYLNIAACLIKQDRFEEVLHVLRYIDRQENPSPKATYRKALAQFKVKQFTEALATLERIDYASSKECVVLHKQIIQSRQQEDSKYSSMVKKMFA</sequence>
<dbReference type="STRING" id="43041.A0A182JPC4"/>
<proteinExistence type="predicted"/>
<dbReference type="InterPro" id="IPR050754">
    <property type="entry name" value="FKBP4/5/8-like"/>
</dbReference>
<dbReference type="EnsemblMetazoa" id="ACHR000358-RA">
    <property type="protein sequence ID" value="ACHR000358-PA"/>
    <property type="gene ID" value="ACHR000358"/>
</dbReference>
<dbReference type="PANTHER" id="PTHR46512:SF10">
    <property type="entry name" value="FK506-BINDING PROTEIN-LIKE"/>
    <property type="match status" value="1"/>
</dbReference>
<dbReference type="SUPFAM" id="SSF48452">
    <property type="entry name" value="TPR-like"/>
    <property type="match status" value="1"/>
</dbReference>
<accession>A0A182JPC4</accession>
<evidence type="ECO:0000259" key="2">
    <source>
        <dbReference type="Pfam" id="PF21603"/>
    </source>
</evidence>
<feature type="domain" description="BDBT FKBP like N-terminal" evidence="1">
    <location>
        <begin position="1"/>
        <end position="101"/>
    </location>
</feature>
<dbReference type="Gene3D" id="2.40.30.320">
    <property type="match status" value="1"/>
</dbReference>
<evidence type="ECO:0000313" key="3">
    <source>
        <dbReference type="EnsemblMetazoa" id="ACHR000358-PA"/>
    </source>
</evidence>
<reference evidence="3" key="2">
    <citation type="submission" date="2020-05" db="UniProtKB">
        <authorList>
            <consortium name="EnsemblMetazoa"/>
        </authorList>
    </citation>
    <scope>IDENTIFICATION</scope>
    <source>
        <strain evidence="3">ACHKN1017</strain>
    </source>
</reference>